<dbReference type="InterPro" id="IPR029016">
    <property type="entry name" value="GAF-like_dom_sf"/>
</dbReference>
<proteinExistence type="predicted"/>
<dbReference type="Pfam" id="PF01590">
    <property type="entry name" value="GAF"/>
    <property type="match status" value="1"/>
</dbReference>
<keyword evidence="10" id="KW-1185">Reference proteome</keyword>
<dbReference type="Pfam" id="PF25601">
    <property type="entry name" value="AAA_lid_14"/>
    <property type="match status" value="1"/>
</dbReference>
<dbReference type="InterPro" id="IPR003018">
    <property type="entry name" value="GAF"/>
</dbReference>
<dbReference type="EMBL" id="SJFN01000022">
    <property type="protein sequence ID" value="TBW36131.1"/>
    <property type="molecule type" value="Genomic_DNA"/>
</dbReference>
<dbReference type="PANTHER" id="PTHR32071:SF77">
    <property type="entry name" value="TRANSCRIPTIONAL REGULATORY PROTEIN"/>
    <property type="match status" value="1"/>
</dbReference>
<keyword evidence="3" id="KW-0902">Two-component regulatory system</keyword>
<dbReference type="PRINTS" id="PR01590">
    <property type="entry name" value="HTHFIS"/>
</dbReference>
<evidence type="ECO:0000256" key="1">
    <source>
        <dbReference type="ARBA" id="ARBA00022741"/>
    </source>
</evidence>
<accession>A0A4Q9VN01</accession>
<keyword evidence="1" id="KW-0547">Nucleotide-binding</keyword>
<dbReference type="InterPro" id="IPR003593">
    <property type="entry name" value="AAA+_ATPase"/>
</dbReference>
<dbReference type="SUPFAM" id="SSF46689">
    <property type="entry name" value="Homeodomain-like"/>
    <property type="match status" value="1"/>
</dbReference>
<dbReference type="InterPro" id="IPR009057">
    <property type="entry name" value="Homeodomain-like_sf"/>
</dbReference>
<dbReference type="SMART" id="SM00382">
    <property type="entry name" value="AAA"/>
    <property type="match status" value="1"/>
</dbReference>
<dbReference type="Gene3D" id="3.40.50.300">
    <property type="entry name" value="P-loop containing nucleotide triphosphate hydrolases"/>
    <property type="match status" value="1"/>
</dbReference>
<comment type="caution">
    <text evidence="9">The sequence shown here is derived from an EMBL/GenBank/DDBJ whole genome shotgun (WGS) entry which is preliminary data.</text>
</comment>
<dbReference type="InterPro" id="IPR027417">
    <property type="entry name" value="P-loop_NTPase"/>
</dbReference>
<feature type="domain" description="Sigma-54 factor interaction" evidence="8">
    <location>
        <begin position="373"/>
        <end position="584"/>
    </location>
</feature>
<keyword evidence="5" id="KW-0238">DNA-binding</keyword>
<evidence type="ECO:0000259" key="8">
    <source>
        <dbReference type="PROSITE" id="PS50045"/>
    </source>
</evidence>
<dbReference type="SUPFAM" id="SSF55781">
    <property type="entry name" value="GAF domain-like"/>
    <property type="match status" value="1"/>
</dbReference>
<name>A0A4Q9VN01_9HYPH</name>
<reference evidence="9 10" key="1">
    <citation type="submission" date="2019-02" db="EMBL/GenBank/DDBJ databases">
        <title>Siculibacillus lacustris gen. nov., sp. nov., a new rosette-forming bacterium isolated from a freshwater crater lake (Lake St. Ana, Romania).</title>
        <authorList>
            <person name="Felfoldi T."/>
            <person name="Marton Z."/>
            <person name="Szabo A."/>
            <person name="Mentes A."/>
            <person name="Boka K."/>
            <person name="Marialigeti K."/>
            <person name="Mathe I."/>
            <person name="Koncz M."/>
            <person name="Schumann P."/>
            <person name="Toth E."/>
        </authorList>
    </citation>
    <scope>NUCLEOTIDE SEQUENCE [LARGE SCALE GENOMIC DNA]</scope>
    <source>
        <strain evidence="9 10">SA-279</strain>
    </source>
</reference>
<dbReference type="InterPro" id="IPR002197">
    <property type="entry name" value="HTH_Fis"/>
</dbReference>
<sequence>MMNRKQGRRVCGEGPRTAEGRRAGETSSMVARPPPRRPGGAGGGRGAHREPPPLIAVRRRFLQEGVRPGDEVPASIVRSWQRSAAHGLDMERQPSVEALSQAQLRDVRERNEALLRAARGEIEALHEDARVTGGIVILTDPGGVVLATVGNMDFAERASRVSLRPGVDWGEATIGTNAIGTAIAERHHVSVRGAEHFFDAHHILSCSAVPILDPGGAVIGVLDFTNDSRLAQTHTLALVKRAVQEIERRLFESRFGGHEQMHFHADPSLVDGPHEGLLAFEAERLVGANRYGLDLLGLDWSALGLLSFREIFDAERSTLIGDRPPEENRVRTLRGSTMFARLQPPRRSMVAPSADRRPEAVPIDPVPIFDARVTKSLERAVRLADSDVAILIQGEIGSGKEIFARRLHAAGRRREGPFVTIDCSAVDPAAIEALLFGGTDADEAAAIRRAAGGVLLLEAIEALPLATQARLAGWLAARAGVSGGEPRIAVDFALVATTHTGLAERVARGAFRQDLLLRIGAYTVDLEPLRHHPDRRGLIDALWARIAPPALRSRLEAETAAALAAYDWPGNQRQLLATLRALVVLAEAGESLGRDALPAEIRVAGEPAAVAAAEATVGLDVEIGLDTITLAAMHAALEAEGGNVSRAARRLGIHRSTLYRRVFAKDRPTG</sequence>
<keyword evidence="6" id="KW-0804">Transcription</keyword>
<dbReference type="GO" id="GO:0005524">
    <property type="term" value="F:ATP binding"/>
    <property type="evidence" value="ECO:0007669"/>
    <property type="project" value="UniProtKB-KW"/>
</dbReference>
<dbReference type="GO" id="GO:0000160">
    <property type="term" value="P:phosphorelay signal transduction system"/>
    <property type="evidence" value="ECO:0007669"/>
    <property type="project" value="UniProtKB-KW"/>
</dbReference>
<evidence type="ECO:0000256" key="7">
    <source>
        <dbReference type="SAM" id="MobiDB-lite"/>
    </source>
</evidence>
<dbReference type="PROSITE" id="PS50045">
    <property type="entry name" value="SIGMA54_INTERACT_4"/>
    <property type="match status" value="1"/>
</dbReference>
<dbReference type="InterPro" id="IPR002078">
    <property type="entry name" value="Sigma_54_int"/>
</dbReference>
<feature type="region of interest" description="Disordered" evidence="7">
    <location>
        <begin position="1"/>
        <end position="52"/>
    </location>
</feature>
<dbReference type="Pfam" id="PF00158">
    <property type="entry name" value="Sigma54_activat"/>
    <property type="match status" value="1"/>
</dbReference>
<dbReference type="GO" id="GO:0043565">
    <property type="term" value="F:sequence-specific DNA binding"/>
    <property type="evidence" value="ECO:0007669"/>
    <property type="project" value="InterPro"/>
</dbReference>
<dbReference type="Gene3D" id="1.10.10.60">
    <property type="entry name" value="Homeodomain-like"/>
    <property type="match status" value="1"/>
</dbReference>
<dbReference type="Pfam" id="PF02954">
    <property type="entry name" value="HTH_8"/>
    <property type="match status" value="1"/>
</dbReference>
<evidence type="ECO:0000313" key="10">
    <source>
        <dbReference type="Proteomes" id="UP000292781"/>
    </source>
</evidence>
<dbReference type="CDD" id="cd00009">
    <property type="entry name" value="AAA"/>
    <property type="match status" value="1"/>
</dbReference>
<dbReference type="SUPFAM" id="SSF52540">
    <property type="entry name" value="P-loop containing nucleoside triphosphate hydrolases"/>
    <property type="match status" value="1"/>
</dbReference>
<evidence type="ECO:0000256" key="6">
    <source>
        <dbReference type="ARBA" id="ARBA00023163"/>
    </source>
</evidence>
<keyword evidence="2" id="KW-0067">ATP-binding</keyword>
<dbReference type="InterPro" id="IPR058031">
    <property type="entry name" value="AAA_lid_NorR"/>
</dbReference>
<dbReference type="Gene3D" id="3.30.450.40">
    <property type="match status" value="1"/>
</dbReference>
<dbReference type="Proteomes" id="UP000292781">
    <property type="component" value="Unassembled WGS sequence"/>
</dbReference>
<evidence type="ECO:0000256" key="3">
    <source>
        <dbReference type="ARBA" id="ARBA00023012"/>
    </source>
</evidence>
<dbReference type="GO" id="GO:0006355">
    <property type="term" value="P:regulation of DNA-templated transcription"/>
    <property type="evidence" value="ECO:0007669"/>
    <property type="project" value="InterPro"/>
</dbReference>
<keyword evidence="4" id="KW-0805">Transcription regulation</keyword>
<dbReference type="OrthoDB" id="9762726at2"/>
<evidence type="ECO:0000256" key="5">
    <source>
        <dbReference type="ARBA" id="ARBA00023125"/>
    </source>
</evidence>
<dbReference type="Gene3D" id="1.10.8.60">
    <property type="match status" value="1"/>
</dbReference>
<evidence type="ECO:0000313" key="9">
    <source>
        <dbReference type="EMBL" id="TBW36131.1"/>
    </source>
</evidence>
<gene>
    <name evidence="9" type="ORF">EYW49_14895</name>
</gene>
<dbReference type="AlphaFoldDB" id="A0A4Q9VN01"/>
<organism evidence="9 10">
    <name type="scientific">Siculibacillus lacustris</name>
    <dbReference type="NCBI Taxonomy" id="1549641"/>
    <lineage>
        <taxon>Bacteria</taxon>
        <taxon>Pseudomonadati</taxon>
        <taxon>Pseudomonadota</taxon>
        <taxon>Alphaproteobacteria</taxon>
        <taxon>Hyphomicrobiales</taxon>
        <taxon>Ancalomicrobiaceae</taxon>
        <taxon>Siculibacillus</taxon>
    </lineage>
</organism>
<dbReference type="PANTHER" id="PTHR32071">
    <property type="entry name" value="TRANSCRIPTIONAL REGULATORY PROTEIN"/>
    <property type="match status" value="1"/>
</dbReference>
<evidence type="ECO:0000256" key="4">
    <source>
        <dbReference type="ARBA" id="ARBA00023015"/>
    </source>
</evidence>
<evidence type="ECO:0000256" key="2">
    <source>
        <dbReference type="ARBA" id="ARBA00022840"/>
    </source>
</evidence>
<protein>
    <submittedName>
        <fullName evidence="9">Sigma-54-dependent Fis family transcriptional regulator</fullName>
    </submittedName>
</protein>